<dbReference type="GO" id="GO:0030247">
    <property type="term" value="F:polysaccharide binding"/>
    <property type="evidence" value="ECO:0007669"/>
    <property type="project" value="InterPro"/>
</dbReference>
<dbReference type="GO" id="GO:0005886">
    <property type="term" value="C:plasma membrane"/>
    <property type="evidence" value="ECO:0007669"/>
    <property type="project" value="UniProtKB-ARBA"/>
</dbReference>
<keyword evidence="11" id="KW-0472">Membrane</keyword>
<accession>A0A2K1X6S5</accession>
<evidence type="ECO:0000256" key="13">
    <source>
        <dbReference type="ARBA" id="ARBA00047899"/>
    </source>
</evidence>
<dbReference type="FunCoup" id="A0A2K1X6S5">
    <property type="interactions" value="448"/>
</dbReference>
<protein>
    <recommendedName>
        <fullName evidence="2">non-specific serine/threonine protein kinase</fullName>
        <ecNumber evidence="2">2.7.11.1</ecNumber>
    </recommendedName>
</protein>
<dbReference type="FunFam" id="1.10.510.10:FF:000161">
    <property type="entry name" value="Wall-associated receptor kinase-like 20"/>
    <property type="match status" value="1"/>
</dbReference>
<keyword evidence="8" id="KW-0418">Kinase</keyword>
<evidence type="ECO:0000256" key="1">
    <source>
        <dbReference type="ARBA" id="ARBA00004167"/>
    </source>
</evidence>
<dbReference type="InterPro" id="IPR001245">
    <property type="entry name" value="Ser-Thr/Tyr_kinase_cat_dom"/>
</dbReference>
<evidence type="ECO:0000256" key="6">
    <source>
        <dbReference type="ARBA" id="ARBA00022729"/>
    </source>
</evidence>
<keyword evidence="17" id="KW-1185">Reference proteome</keyword>
<dbReference type="Gene3D" id="3.30.200.20">
    <property type="entry name" value="Phosphorylase Kinase, domain 1"/>
    <property type="match status" value="1"/>
</dbReference>
<dbReference type="InterPro" id="IPR025287">
    <property type="entry name" value="WAK_GUB"/>
</dbReference>
<dbReference type="Gene3D" id="1.10.510.10">
    <property type="entry name" value="Transferase(Phosphotransferase) domain 1"/>
    <property type="match status" value="1"/>
</dbReference>
<evidence type="ECO:0000256" key="8">
    <source>
        <dbReference type="ARBA" id="ARBA00022777"/>
    </source>
</evidence>
<dbReference type="SMR" id="A0A2K1X6S5"/>
<dbReference type="SUPFAM" id="SSF56112">
    <property type="entry name" value="Protein kinase-like (PK-like)"/>
    <property type="match status" value="1"/>
</dbReference>
<comment type="catalytic activity">
    <reaction evidence="14">
        <text>L-seryl-[protein] + ATP = O-phospho-L-seryl-[protein] + ADP + H(+)</text>
        <dbReference type="Rhea" id="RHEA:17989"/>
        <dbReference type="Rhea" id="RHEA-COMP:9863"/>
        <dbReference type="Rhea" id="RHEA-COMP:11604"/>
        <dbReference type="ChEBI" id="CHEBI:15378"/>
        <dbReference type="ChEBI" id="CHEBI:29999"/>
        <dbReference type="ChEBI" id="CHEBI:30616"/>
        <dbReference type="ChEBI" id="CHEBI:83421"/>
        <dbReference type="ChEBI" id="CHEBI:456216"/>
        <dbReference type="EC" id="2.7.11.1"/>
    </reaction>
</comment>
<dbReference type="STRING" id="3694.A0A2K1X6S5"/>
<keyword evidence="5" id="KW-0812">Transmembrane</keyword>
<dbReference type="Proteomes" id="UP000006729">
    <property type="component" value="Chromosome 17"/>
</dbReference>
<keyword evidence="3" id="KW-0723">Serine/threonine-protein kinase</keyword>
<name>A0A2K1X6S5_POPTR</name>
<dbReference type="PROSITE" id="PS00107">
    <property type="entry name" value="PROTEIN_KINASE_ATP"/>
    <property type="match status" value="1"/>
</dbReference>
<evidence type="ECO:0000256" key="5">
    <source>
        <dbReference type="ARBA" id="ARBA00022692"/>
    </source>
</evidence>
<keyword evidence="9 15" id="KW-0067">ATP-binding</keyword>
<dbReference type="FunFam" id="3.30.200.20:FF:000162">
    <property type="entry name" value="Adenine nucleotide alpha hydrolase-like domain kinase"/>
    <property type="match status" value="1"/>
</dbReference>
<dbReference type="InterPro" id="IPR011009">
    <property type="entry name" value="Kinase-like_dom_sf"/>
</dbReference>
<evidence type="ECO:0000256" key="15">
    <source>
        <dbReference type="PROSITE-ProRule" id="PRU10141"/>
    </source>
</evidence>
<dbReference type="Pfam" id="PF14380">
    <property type="entry name" value="WAK_assoc"/>
    <property type="match status" value="1"/>
</dbReference>
<comment type="subcellular location">
    <subcellularLocation>
        <location evidence="1">Membrane</location>
        <topology evidence="1">Single-pass membrane protein</topology>
    </subcellularLocation>
</comment>
<keyword evidence="12" id="KW-0325">Glycoprotein</keyword>
<proteinExistence type="predicted"/>
<dbReference type="InterPro" id="IPR008271">
    <property type="entry name" value="Ser/Thr_kinase_AS"/>
</dbReference>
<dbReference type="GO" id="GO:0005524">
    <property type="term" value="F:ATP binding"/>
    <property type="evidence" value="ECO:0007669"/>
    <property type="project" value="UniProtKB-UniRule"/>
</dbReference>
<evidence type="ECO:0000256" key="7">
    <source>
        <dbReference type="ARBA" id="ARBA00022741"/>
    </source>
</evidence>
<evidence type="ECO:0000313" key="16">
    <source>
        <dbReference type="EMBL" id="PNS96469.2"/>
    </source>
</evidence>
<evidence type="ECO:0000313" key="17">
    <source>
        <dbReference type="Proteomes" id="UP000006729"/>
    </source>
</evidence>
<evidence type="ECO:0000256" key="10">
    <source>
        <dbReference type="ARBA" id="ARBA00022989"/>
    </source>
</evidence>
<dbReference type="PANTHER" id="PTHR46008">
    <property type="entry name" value="LEAF RUST 10 DISEASE-RESISTANCE LOCUS RECEPTOR-LIKE PROTEIN KINASE-LIKE 1.4"/>
    <property type="match status" value="1"/>
</dbReference>
<dbReference type="Pfam" id="PF07714">
    <property type="entry name" value="PK_Tyr_Ser-Thr"/>
    <property type="match status" value="1"/>
</dbReference>
<dbReference type="AlphaFoldDB" id="A0A2K1X6S5"/>
<keyword evidence="7 15" id="KW-0547">Nucleotide-binding</keyword>
<keyword evidence="4" id="KW-0808">Transferase</keyword>
<dbReference type="Pfam" id="PF13947">
    <property type="entry name" value="GUB_WAK_bind"/>
    <property type="match status" value="1"/>
</dbReference>
<evidence type="ECO:0000256" key="2">
    <source>
        <dbReference type="ARBA" id="ARBA00012513"/>
    </source>
</evidence>
<dbReference type="PROSITE" id="PS50011">
    <property type="entry name" value="PROTEIN_KINASE_DOM"/>
    <property type="match status" value="1"/>
</dbReference>
<evidence type="ECO:0000256" key="3">
    <source>
        <dbReference type="ARBA" id="ARBA00022527"/>
    </source>
</evidence>
<evidence type="ECO:0000256" key="14">
    <source>
        <dbReference type="ARBA" id="ARBA00048679"/>
    </source>
</evidence>
<evidence type="ECO:0000256" key="4">
    <source>
        <dbReference type="ARBA" id="ARBA00022679"/>
    </source>
</evidence>
<dbReference type="InterPro" id="IPR017441">
    <property type="entry name" value="Protein_kinase_ATP_BS"/>
</dbReference>
<evidence type="ECO:0000256" key="12">
    <source>
        <dbReference type="ARBA" id="ARBA00023180"/>
    </source>
</evidence>
<keyword evidence="6" id="KW-0732">Signal</keyword>
<comment type="caution">
    <text evidence="16">The sequence shown here is derived from an EMBL/GenBank/DDBJ whole genome shotgun (WGS) entry which is preliminary data.</text>
</comment>
<dbReference type="EMBL" id="CM009306">
    <property type="protein sequence ID" value="PNS96469.2"/>
    <property type="molecule type" value="Genomic_DNA"/>
</dbReference>
<dbReference type="PROSITE" id="PS00108">
    <property type="entry name" value="PROTEIN_KINASE_ST"/>
    <property type="match status" value="1"/>
</dbReference>
<comment type="catalytic activity">
    <reaction evidence="13">
        <text>L-threonyl-[protein] + ATP = O-phospho-L-threonyl-[protein] + ADP + H(+)</text>
        <dbReference type="Rhea" id="RHEA:46608"/>
        <dbReference type="Rhea" id="RHEA-COMP:11060"/>
        <dbReference type="Rhea" id="RHEA-COMP:11605"/>
        <dbReference type="ChEBI" id="CHEBI:15378"/>
        <dbReference type="ChEBI" id="CHEBI:30013"/>
        <dbReference type="ChEBI" id="CHEBI:30616"/>
        <dbReference type="ChEBI" id="CHEBI:61977"/>
        <dbReference type="ChEBI" id="CHEBI:456216"/>
        <dbReference type="EC" id="2.7.11.1"/>
    </reaction>
</comment>
<evidence type="ECO:0000256" key="11">
    <source>
        <dbReference type="ARBA" id="ARBA00023136"/>
    </source>
</evidence>
<dbReference type="SMART" id="SM00220">
    <property type="entry name" value="S_TKc"/>
    <property type="match status" value="1"/>
</dbReference>
<gene>
    <name evidence="16" type="ORF">POPTR_017G129600v4</name>
</gene>
<dbReference type="PANTHER" id="PTHR46008:SF34">
    <property type="entry name" value="PROTEIN KINASE DOMAIN-CONTAINING PROTEIN"/>
    <property type="match status" value="1"/>
</dbReference>
<dbReference type="InterPro" id="IPR000719">
    <property type="entry name" value="Prot_kinase_dom"/>
</dbReference>
<dbReference type="InParanoid" id="A0A2K1X6S5"/>
<evidence type="ECO:0000256" key="9">
    <source>
        <dbReference type="ARBA" id="ARBA00022840"/>
    </source>
</evidence>
<organism evidence="16 17">
    <name type="scientific">Populus trichocarpa</name>
    <name type="common">Western balsam poplar</name>
    <name type="synonym">Populus balsamifera subsp. trichocarpa</name>
    <dbReference type="NCBI Taxonomy" id="3694"/>
    <lineage>
        <taxon>Eukaryota</taxon>
        <taxon>Viridiplantae</taxon>
        <taxon>Streptophyta</taxon>
        <taxon>Embryophyta</taxon>
        <taxon>Tracheophyta</taxon>
        <taxon>Spermatophyta</taxon>
        <taxon>Magnoliopsida</taxon>
        <taxon>eudicotyledons</taxon>
        <taxon>Gunneridae</taxon>
        <taxon>Pentapetalae</taxon>
        <taxon>rosids</taxon>
        <taxon>fabids</taxon>
        <taxon>Malpighiales</taxon>
        <taxon>Salicaceae</taxon>
        <taxon>Saliceae</taxon>
        <taxon>Populus</taxon>
    </lineage>
</organism>
<reference evidence="16 17" key="1">
    <citation type="journal article" date="2006" name="Science">
        <title>The genome of black cottonwood, Populus trichocarpa (Torr. &amp; Gray).</title>
        <authorList>
            <person name="Tuskan G.A."/>
            <person name="Difazio S."/>
            <person name="Jansson S."/>
            <person name="Bohlmann J."/>
            <person name="Grigoriev I."/>
            <person name="Hellsten U."/>
            <person name="Putnam N."/>
            <person name="Ralph S."/>
            <person name="Rombauts S."/>
            <person name="Salamov A."/>
            <person name="Schein J."/>
            <person name="Sterck L."/>
            <person name="Aerts A."/>
            <person name="Bhalerao R.R."/>
            <person name="Bhalerao R.P."/>
            <person name="Blaudez D."/>
            <person name="Boerjan W."/>
            <person name="Brun A."/>
            <person name="Brunner A."/>
            <person name="Busov V."/>
            <person name="Campbell M."/>
            <person name="Carlson J."/>
            <person name="Chalot M."/>
            <person name="Chapman J."/>
            <person name="Chen G.L."/>
            <person name="Cooper D."/>
            <person name="Coutinho P.M."/>
            <person name="Couturier J."/>
            <person name="Covert S."/>
            <person name="Cronk Q."/>
            <person name="Cunningham R."/>
            <person name="Davis J."/>
            <person name="Degroeve S."/>
            <person name="Dejardin A."/>
            <person name="Depamphilis C."/>
            <person name="Detter J."/>
            <person name="Dirks B."/>
            <person name="Dubchak I."/>
            <person name="Duplessis S."/>
            <person name="Ehlting J."/>
            <person name="Ellis B."/>
            <person name="Gendler K."/>
            <person name="Goodstein D."/>
            <person name="Gribskov M."/>
            <person name="Grimwood J."/>
            <person name="Groover A."/>
            <person name="Gunter L."/>
            <person name="Hamberger B."/>
            <person name="Heinze B."/>
            <person name="Helariutta Y."/>
            <person name="Henrissat B."/>
            <person name="Holligan D."/>
            <person name="Holt R."/>
            <person name="Huang W."/>
            <person name="Islam-Faridi N."/>
            <person name="Jones S."/>
            <person name="Jones-Rhoades M."/>
            <person name="Jorgensen R."/>
            <person name="Joshi C."/>
            <person name="Kangasjarvi J."/>
            <person name="Karlsson J."/>
            <person name="Kelleher C."/>
            <person name="Kirkpatrick R."/>
            <person name="Kirst M."/>
            <person name="Kohler A."/>
            <person name="Kalluri U."/>
            <person name="Larimer F."/>
            <person name="Leebens-Mack J."/>
            <person name="Leple J.C."/>
            <person name="Locascio P."/>
            <person name="Lou Y."/>
            <person name="Lucas S."/>
            <person name="Martin F."/>
            <person name="Montanini B."/>
            <person name="Napoli C."/>
            <person name="Nelson D.R."/>
            <person name="Nelson C."/>
            <person name="Nieminen K."/>
            <person name="Nilsson O."/>
            <person name="Pereda V."/>
            <person name="Peter G."/>
            <person name="Philippe R."/>
            <person name="Pilate G."/>
            <person name="Poliakov A."/>
            <person name="Razumovskaya J."/>
            <person name="Richardson P."/>
            <person name="Rinaldi C."/>
            <person name="Ritland K."/>
            <person name="Rouze P."/>
            <person name="Ryaboy D."/>
            <person name="Schmutz J."/>
            <person name="Schrader J."/>
            <person name="Segerman B."/>
            <person name="Shin H."/>
            <person name="Siddiqui A."/>
            <person name="Sterky F."/>
            <person name="Terry A."/>
            <person name="Tsai C.J."/>
            <person name="Uberbacher E."/>
            <person name="Unneberg P."/>
            <person name="Vahala J."/>
            <person name="Wall K."/>
            <person name="Wessler S."/>
            <person name="Yang G."/>
            <person name="Yin T."/>
            <person name="Douglas C."/>
            <person name="Marra M."/>
            <person name="Sandberg G."/>
            <person name="Van de Peer Y."/>
            <person name="Rokhsar D."/>
        </authorList>
    </citation>
    <scope>NUCLEOTIDE SEQUENCE [LARGE SCALE GENOMIC DNA]</scope>
    <source>
        <strain evidence="17">cv. Nisqually</strain>
    </source>
</reference>
<sequence>MVERDDMPLGCDVNVKASFFLYDQIRDRYLVIEDSLVERRYHNMMSEWSFTDIVSHDDLKEISNGYLVNDCIILGVEVFVLNNTHKGESLSFVKEPENSLFTWKIDNFSLYNTEYVSDVFDVKGIKWKLRLSSKEGSNKEENLFLYLSLDDSKTNPQSTYVEFTLRIMDQIKDNHIEKKGDGWFEDASDWMKSPESLSLEWSQEQIK</sequence>
<keyword evidence="10" id="KW-1133">Transmembrane helix</keyword>
<dbReference type="GO" id="GO:0004674">
    <property type="term" value="F:protein serine/threonine kinase activity"/>
    <property type="evidence" value="ECO:0007669"/>
    <property type="project" value="UniProtKB-KW"/>
</dbReference>
<dbReference type="InterPro" id="IPR032872">
    <property type="entry name" value="WAK_assoc_C"/>
</dbReference>
<dbReference type="EC" id="2.7.11.1" evidence="2"/>